<feature type="region of interest" description="Disordered" evidence="2">
    <location>
        <begin position="102"/>
        <end position="146"/>
    </location>
</feature>
<dbReference type="Proteomes" id="UP000295805">
    <property type="component" value="Unassembled WGS sequence"/>
</dbReference>
<accession>A0A4R3ZSD6</accession>
<dbReference type="Gene3D" id="3.30.160.20">
    <property type="match status" value="1"/>
</dbReference>
<dbReference type="SUPFAM" id="SSF75620">
    <property type="entry name" value="Release factor"/>
    <property type="match status" value="1"/>
</dbReference>
<dbReference type="AlphaFoldDB" id="A0A4R3ZSD6"/>
<feature type="compositionally biased region" description="Basic and acidic residues" evidence="2">
    <location>
        <begin position="132"/>
        <end position="146"/>
    </location>
</feature>
<evidence type="ECO:0000256" key="2">
    <source>
        <dbReference type="SAM" id="MobiDB-lite"/>
    </source>
</evidence>
<comment type="similarity">
    <text evidence="1">Belongs to the prokaryotic/mitochondrial release factor family.</text>
</comment>
<feature type="compositionally biased region" description="Basic residues" evidence="2">
    <location>
        <begin position="122"/>
        <end position="131"/>
    </location>
</feature>
<dbReference type="GO" id="GO:0004045">
    <property type="term" value="F:peptidyl-tRNA hydrolase activity"/>
    <property type="evidence" value="ECO:0007669"/>
    <property type="project" value="TreeGrafter"/>
</dbReference>
<comment type="caution">
    <text evidence="4">The sequence shown here is derived from an EMBL/GenBank/DDBJ whole genome shotgun (WGS) entry which is preliminary data.</text>
</comment>
<dbReference type="GO" id="GO:0043022">
    <property type="term" value="F:ribosome binding"/>
    <property type="evidence" value="ECO:0007669"/>
    <property type="project" value="TreeGrafter"/>
</dbReference>
<dbReference type="PANTHER" id="PTHR47814">
    <property type="entry name" value="PEPTIDYL-TRNA HYDROLASE ARFB"/>
    <property type="match status" value="1"/>
</dbReference>
<name>A0A4R3ZSD6_9ACTN</name>
<organism evidence="4 5">
    <name type="scientific">Dietzia cinnamea</name>
    <dbReference type="NCBI Taxonomy" id="321318"/>
    <lineage>
        <taxon>Bacteria</taxon>
        <taxon>Bacillati</taxon>
        <taxon>Actinomycetota</taxon>
        <taxon>Actinomycetes</taxon>
        <taxon>Mycobacteriales</taxon>
        <taxon>Dietziaceae</taxon>
        <taxon>Dietzia</taxon>
    </lineage>
</organism>
<dbReference type="GeneID" id="89531498"/>
<gene>
    <name evidence="4" type="ORF">EDD19_11548</name>
</gene>
<protein>
    <submittedName>
        <fullName evidence="4">Ribosome-associated protein</fullName>
    </submittedName>
</protein>
<dbReference type="Pfam" id="PF00472">
    <property type="entry name" value="RF-1"/>
    <property type="match status" value="1"/>
</dbReference>
<dbReference type="EMBL" id="SMCX01000015">
    <property type="protein sequence ID" value="TCW23121.1"/>
    <property type="molecule type" value="Genomic_DNA"/>
</dbReference>
<evidence type="ECO:0000313" key="5">
    <source>
        <dbReference type="Proteomes" id="UP000295805"/>
    </source>
</evidence>
<dbReference type="NCBIfam" id="NF006718">
    <property type="entry name" value="PRK09256.1"/>
    <property type="match status" value="1"/>
</dbReference>
<evidence type="ECO:0000259" key="3">
    <source>
        <dbReference type="Pfam" id="PF00472"/>
    </source>
</evidence>
<feature type="domain" description="Prokaryotic-type class I peptide chain release factors" evidence="3">
    <location>
        <begin position="17"/>
        <end position="140"/>
    </location>
</feature>
<evidence type="ECO:0000256" key="1">
    <source>
        <dbReference type="ARBA" id="ARBA00010835"/>
    </source>
</evidence>
<dbReference type="InterPro" id="IPR045853">
    <property type="entry name" value="Pep_chain_release_fac_I_sf"/>
</dbReference>
<dbReference type="GO" id="GO:0072344">
    <property type="term" value="P:rescue of stalled ribosome"/>
    <property type="evidence" value="ECO:0007669"/>
    <property type="project" value="TreeGrafter"/>
</dbReference>
<dbReference type="GO" id="GO:0003747">
    <property type="term" value="F:translation release factor activity"/>
    <property type="evidence" value="ECO:0007669"/>
    <property type="project" value="InterPro"/>
</dbReference>
<proteinExistence type="inferred from homology"/>
<reference evidence="4 5" key="1">
    <citation type="submission" date="2019-03" db="EMBL/GenBank/DDBJ databases">
        <title>Root nodule microbial communities of legume samples collected from USA, Mexico and Botswana.</title>
        <authorList>
            <person name="Hirsch A."/>
        </authorList>
    </citation>
    <scope>NUCLEOTIDE SEQUENCE [LARGE SCALE GENOMIC DNA]</scope>
    <source>
        <strain evidence="4 5">55</strain>
    </source>
</reference>
<dbReference type="PANTHER" id="PTHR47814:SF1">
    <property type="entry name" value="PEPTIDYL-TRNA HYDROLASE ARFB"/>
    <property type="match status" value="1"/>
</dbReference>
<evidence type="ECO:0000313" key="4">
    <source>
        <dbReference type="EMBL" id="TCW23121.1"/>
    </source>
</evidence>
<sequence>MDDLRVPPGPGASRGLVIPTGELLERFSRSSGPGGQHVNTADSRVQLSLDLATTTALDEPQRTRALQALAARLSGSVLTVAVEQNRSQRRNRATARQRLADLLRDAVAPPAPRRPTRPTLGSRRRRLQRERRRAEIKRNRRRPDLD</sequence>
<dbReference type="InterPro" id="IPR000352">
    <property type="entry name" value="Pep_chain_release_fac_I"/>
</dbReference>
<dbReference type="RefSeq" id="WP_131886020.1">
    <property type="nucleotide sequence ID" value="NZ_CP143053.1"/>
</dbReference>